<dbReference type="SUPFAM" id="SSF55424">
    <property type="entry name" value="FAD/NAD-linked reductases, dimerisation (C-terminal) domain"/>
    <property type="match status" value="1"/>
</dbReference>
<dbReference type="GO" id="GO:0004148">
    <property type="term" value="F:dihydrolipoyl dehydrogenase (NADH) activity"/>
    <property type="evidence" value="ECO:0007669"/>
    <property type="project" value="TreeGrafter"/>
</dbReference>
<feature type="binding site" evidence="13">
    <location>
        <position position="117"/>
    </location>
    <ligand>
        <name>FAD</name>
        <dbReference type="ChEBI" id="CHEBI:57692"/>
    </ligand>
</feature>
<comment type="subcellular location">
    <subcellularLocation>
        <location evidence="2">Cytoplasm</location>
    </subcellularLocation>
</comment>
<dbReference type="NCBIfam" id="NF003585">
    <property type="entry name" value="PRK05249.1"/>
    <property type="match status" value="1"/>
</dbReference>
<evidence type="ECO:0000256" key="9">
    <source>
        <dbReference type="ARBA" id="ARBA00022857"/>
    </source>
</evidence>
<evidence type="ECO:0000256" key="10">
    <source>
        <dbReference type="ARBA" id="ARBA00023002"/>
    </source>
</evidence>
<evidence type="ECO:0000259" key="14">
    <source>
        <dbReference type="Pfam" id="PF02852"/>
    </source>
</evidence>
<feature type="domain" description="FAD/NAD(P)-binding" evidence="15">
    <location>
        <begin position="8"/>
        <end position="326"/>
    </location>
</feature>
<dbReference type="PRINTS" id="PR00368">
    <property type="entry name" value="FADPNR"/>
</dbReference>
<dbReference type="Gene3D" id="3.30.390.30">
    <property type="match status" value="1"/>
</dbReference>
<dbReference type="AlphaFoldDB" id="A0A095SPB0"/>
<dbReference type="InterPro" id="IPR036188">
    <property type="entry name" value="FAD/NAD-bd_sf"/>
</dbReference>
<keyword evidence="7" id="KW-0285">Flavoprotein</keyword>
<keyword evidence="8 13" id="KW-0274">FAD</keyword>
<keyword evidence="6" id="KW-0963">Cytoplasm</keyword>
<reference evidence="16 17" key="1">
    <citation type="submission" date="2012-09" db="EMBL/GenBank/DDBJ databases">
        <title>Genome Sequence of alkane-degrading Bacterium Alcanivorax sp. 19-m-6.</title>
        <authorList>
            <person name="Lai Q."/>
            <person name="Shao Z."/>
        </authorList>
    </citation>
    <scope>NUCLEOTIDE SEQUENCE [LARGE SCALE GENOMIC DNA]</scope>
    <source>
        <strain evidence="16 17">19-m-6</strain>
    </source>
</reference>
<comment type="cofactor">
    <cofactor evidence="13">
        <name>FAD</name>
        <dbReference type="ChEBI" id="CHEBI:57692"/>
    </cofactor>
    <text evidence="13">Binds 1 FAD per subunit.</text>
</comment>
<keyword evidence="9" id="KW-0521">NADP</keyword>
<dbReference type="GO" id="GO:0006103">
    <property type="term" value="P:2-oxoglutarate metabolic process"/>
    <property type="evidence" value="ECO:0007669"/>
    <property type="project" value="TreeGrafter"/>
</dbReference>
<gene>
    <name evidence="16" type="ORF">Y5S_00094</name>
</gene>
<dbReference type="PANTHER" id="PTHR22912:SF93">
    <property type="entry name" value="SOLUBLE PYRIDINE NUCLEOTIDE TRANSHYDROGENASE"/>
    <property type="match status" value="1"/>
</dbReference>
<evidence type="ECO:0000256" key="6">
    <source>
        <dbReference type="ARBA" id="ARBA00022490"/>
    </source>
</evidence>
<keyword evidence="13" id="KW-0547">Nucleotide-binding</keyword>
<evidence type="ECO:0000256" key="2">
    <source>
        <dbReference type="ARBA" id="ARBA00004496"/>
    </source>
</evidence>
<evidence type="ECO:0000256" key="1">
    <source>
        <dbReference type="ARBA" id="ARBA00002842"/>
    </source>
</evidence>
<dbReference type="PATRIC" id="fig|1177154.3.peg.97"/>
<evidence type="ECO:0000256" key="7">
    <source>
        <dbReference type="ARBA" id="ARBA00022630"/>
    </source>
</evidence>
<comment type="caution">
    <text evidence="16">The sequence shown here is derived from an EMBL/GenBank/DDBJ whole genome shotgun (WGS) entry which is preliminary data.</text>
</comment>
<comment type="similarity">
    <text evidence="3">Belongs to the class-I pyridine nucleotide-disulfide oxidoreductase family.</text>
</comment>
<dbReference type="InterPro" id="IPR001100">
    <property type="entry name" value="Pyr_nuc-diS_OxRdtase"/>
</dbReference>
<evidence type="ECO:0000256" key="8">
    <source>
        <dbReference type="ARBA" id="ARBA00022827"/>
    </source>
</evidence>
<keyword evidence="11 13" id="KW-0520">NAD</keyword>
<evidence type="ECO:0000313" key="17">
    <source>
        <dbReference type="Proteomes" id="UP000029444"/>
    </source>
</evidence>
<feature type="binding site" evidence="13">
    <location>
        <position position="311"/>
    </location>
    <ligand>
        <name>FAD</name>
        <dbReference type="ChEBI" id="CHEBI:57692"/>
    </ligand>
</feature>
<evidence type="ECO:0000256" key="5">
    <source>
        <dbReference type="ARBA" id="ARBA00016603"/>
    </source>
</evidence>
<dbReference type="GO" id="GO:0050660">
    <property type="term" value="F:flavin adenine dinucleotide binding"/>
    <property type="evidence" value="ECO:0007669"/>
    <property type="project" value="TreeGrafter"/>
</dbReference>
<feature type="domain" description="Pyridine nucleotide-disulphide oxidoreductase dimerisation" evidence="14">
    <location>
        <begin position="344"/>
        <end position="455"/>
    </location>
</feature>
<comment type="function">
    <text evidence="1">Conversion of NADPH, generated by peripheral catabolic pathways, to NADH, which can enter the respiratory chain for energy generation.</text>
</comment>
<protein>
    <recommendedName>
        <fullName evidence="5">Soluble pyridine nucleotide transhydrogenase</fullName>
        <ecNumber evidence="4">1.6.1.1</ecNumber>
    </recommendedName>
    <alternativeName>
        <fullName evidence="12">NAD(P)(+) transhydrogenase [B-specific]</fullName>
    </alternativeName>
</protein>
<dbReference type="EC" id="1.6.1.1" evidence="4"/>
<evidence type="ECO:0000256" key="13">
    <source>
        <dbReference type="PIRSR" id="PIRSR000350-3"/>
    </source>
</evidence>
<feature type="binding site" evidence="13">
    <location>
        <position position="54"/>
    </location>
    <ligand>
        <name>FAD</name>
        <dbReference type="ChEBI" id="CHEBI:57692"/>
    </ligand>
</feature>
<keyword evidence="17" id="KW-1185">Reference proteome</keyword>
<dbReference type="FunFam" id="3.50.50.60:FF:000008">
    <property type="entry name" value="Soluble pyridine nucleotide transhydrogenase"/>
    <property type="match status" value="1"/>
</dbReference>
<dbReference type="RefSeq" id="WP_035229315.1">
    <property type="nucleotide sequence ID" value="NZ_ARXV01000001.1"/>
</dbReference>
<proteinExistence type="inferred from homology"/>
<evidence type="ECO:0000256" key="3">
    <source>
        <dbReference type="ARBA" id="ARBA00007532"/>
    </source>
</evidence>
<dbReference type="Pfam" id="PF07992">
    <property type="entry name" value="Pyr_redox_2"/>
    <property type="match status" value="1"/>
</dbReference>
<dbReference type="eggNOG" id="COG1249">
    <property type="taxonomic scope" value="Bacteria"/>
</dbReference>
<keyword evidence="10 16" id="KW-0560">Oxidoreductase</keyword>
<accession>A0A095SPB0</accession>
<dbReference type="Pfam" id="PF02852">
    <property type="entry name" value="Pyr_redox_dim"/>
    <property type="match status" value="1"/>
</dbReference>
<dbReference type="GO" id="GO:0005829">
    <property type="term" value="C:cytosol"/>
    <property type="evidence" value="ECO:0007669"/>
    <property type="project" value="TreeGrafter"/>
</dbReference>
<dbReference type="PANTHER" id="PTHR22912">
    <property type="entry name" value="DISULFIDE OXIDOREDUCTASE"/>
    <property type="match status" value="1"/>
</dbReference>
<dbReference type="InterPro" id="IPR050151">
    <property type="entry name" value="Class-I_Pyr_Nuc-Dis_Oxidored"/>
</dbReference>
<evidence type="ECO:0000256" key="12">
    <source>
        <dbReference type="ARBA" id="ARBA00031183"/>
    </source>
</evidence>
<dbReference type="SUPFAM" id="SSF51905">
    <property type="entry name" value="FAD/NAD(P)-binding domain"/>
    <property type="match status" value="1"/>
</dbReference>
<evidence type="ECO:0000256" key="11">
    <source>
        <dbReference type="ARBA" id="ARBA00023027"/>
    </source>
</evidence>
<dbReference type="PRINTS" id="PR00411">
    <property type="entry name" value="PNDRDTASEI"/>
</dbReference>
<dbReference type="PIRSF" id="PIRSF000350">
    <property type="entry name" value="Mercury_reductase_MerA"/>
    <property type="match status" value="1"/>
</dbReference>
<evidence type="ECO:0000313" key="16">
    <source>
        <dbReference type="EMBL" id="KGD66427.1"/>
    </source>
</evidence>
<dbReference type="EMBL" id="ARXV01000001">
    <property type="protein sequence ID" value="KGD66427.1"/>
    <property type="molecule type" value="Genomic_DNA"/>
</dbReference>
<feature type="binding site" evidence="13">
    <location>
        <begin position="183"/>
        <end position="190"/>
    </location>
    <ligand>
        <name>NAD(+)</name>
        <dbReference type="ChEBI" id="CHEBI:57540"/>
    </ligand>
</feature>
<dbReference type="STRING" id="1177154.Y5S_00094"/>
<dbReference type="FunFam" id="3.30.390.30:FF:000002">
    <property type="entry name" value="Soluble pyridine nucleotide transhydrogenase"/>
    <property type="match status" value="1"/>
</dbReference>
<evidence type="ECO:0000256" key="4">
    <source>
        <dbReference type="ARBA" id="ARBA00012772"/>
    </source>
</evidence>
<evidence type="ECO:0000259" key="15">
    <source>
        <dbReference type="Pfam" id="PF07992"/>
    </source>
</evidence>
<dbReference type="OrthoDB" id="9800167at2"/>
<dbReference type="GO" id="GO:0003957">
    <property type="term" value="F:NAD(P)+ transhydrogenase (Si-specific) activity"/>
    <property type="evidence" value="ECO:0007669"/>
    <property type="project" value="UniProtKB-EC"/>
</dbReference>
<dbReference type="Proteomes" id="UP000029444">
    <property type="component" value="Unassembled WGS sequence"/>
</dbReference>
<feature type="binding site" evidence="13">
    <location>
        <position position="270"/>
    </location>
    <ligand>
        <name>NAD(+)</name>
        <dbReference type="ChEBI" id="CHEBI:57540"/>
    </ligand>
</feature>
<name>A0A095SPB0_9GAMM</name>
<dbReference type="Gene3D" id="3.50.50.60">
    <property type="entry name" value="FAD/NAD(P)-binding domain"/>
    <property type="match status" value="2"/>
</dbReference>
<organism evidence="16 17">
    <name type="scientific">Alcanivorax nanhaiticus</name>
    <dbReference type="NCBI Taxonomy" id="1177154"/>
    <lineage>
        <taxon>Bacteria</taxon>
        <taxon>Pseudomonadati</taxon>
        <taxon>Pseudomonadota</taxon>
        <taxon>Gammaproteobacteria</taxon>
        <taxon>Oceanospirillales</taxon>
        <taxon>Alcanivoracaceae</taxon>
        <taxon>Alcanivorax</taxon>
    </lineage>
</organism>
<dbReference type="InterPro" id="IPR023753">
    <property type="entry name" value="FAD/NAD-binding_dom"/>
</dbReference>
<dbReference type="InterPro" id="IPR016156">
    <property type="entry name" value="FAD/NAD-linked_Rdtase_dimer_sf"/>
</dbReference>
<feature type="binding site" evidence="13">
    <location>
        <begin position="146"/>
        <end position="148"/>
    </location>
    <ligand>
        <name>FAD</name>
        <dbReference type="ChEBI" id="CHEBI:57692"/>
    </ligand>
</feature>
<dbReference type="InterPro" id="IPR004099">
    <property type="entry name" value="Pyr_nucl-diS_OxRdtase_dimer"/>
</dbReference>
<sequence length="465" mass="51763">MDISAGWDLVVIGSGPAGEAAAMQAAKKDLRVAIVEDQKAMGGNCTHWGTIPSKALRHQVRQVIRTQRNPLLRGIINPRDVRWQDLIRRTREVIDSQVQVRTDFYIRNRVTIFAGRGRIANPHEVQVDDVEGRTHLLETKNILIATGSRPYHPADVDFDHPRVYDSDTILTMNHTPRHIIIYGAGVIGSEYACIFTGLGIRVDLVNSRDHLLDFLDTEISDALSYHLRDQGCTIRQGEEYKSVVADEDGVTLELHSGKKLRADALLWCNGRSGNTGNMGLEMVGLEPNNRGQLAVNERYQTEVENIYAVGDVVGWPSLASASYDQGRFCAAAIAGDEIKQVKDVPTGIYTIPGISSVGQTEQELTEAKIPYEVGQAFFRNLARAQITGERVGMLKILFHRETLAILGIHCFGYQAMEIVHVGQAIMRQPGEHNTLEYFIDTTFNYPTMAEAYRVAAINGINRIQR</sequence>